<gene>
    <name evidence="2" type="ORF">FVEG_17670</name>
</gene>
<sequence length="393" mass="45665">MESSKLSSGESPAHHAGLFNPLPAKSSLTFHLFPYLPIEIRDMIWEESLACERYIPVELWYKDSRSGDFCRPELLPRADQEYRIVLKNPPRPNAIFGTNSESRASACRFYRVHLPCYSVKGSRLHAPGTFWFNPELDTLEIRGFEHFKTLANDLWRHDRKKKGLLNVSLNIKSNFFFNRFYKDTASSDELRQVVRRLEHVTFIHYSLPRVTLAYIRNHFCYTKCSLPFTYLRSLPVVGATGSFSRQQDPRPIEDDVLKSVSLAAFPGFGRIALDWRNRFQELRAGRPCVFRFAYAADGCQKQFVTDKADAMDYLKDECKKWQDKFDWERRLHAINPWTSGYTIPKQADNGLETAFGFWTFPLEPQGPFAKPRASREAVYDLSAYQPELCVFHL</sequence>
<dbReference type="Proteomes" id="UP000009096">
    <property type="component" value="Chromosome 8"/>
</dbReference>
<dbReference type="KEGG" id="fvr:FVEG_17670"/>
<dbReference type="RefSeq" id="XP_018762354.1">
    <property type="nucleotide sequence ID" value="XM_018906898.1"/>
</dbReference>
<evidence type="ECO:0000313" key="3">
    <source>
        <dbReference type="Proteomes" id="UP000009096"/>
    </source>
</evidence>
<dbReference type="STRING" id="334819.A0A139YBJ6"/>
<reference evidence="2 3" key="1">
    <citation type="journal article" date="2010" name="Nature">
        <title>Comparative genomics reveals mobile pathogenicity chromosomes in Fusarium.</title>
        <authorList>
            <person name="Ma L.J."/>
            <person name="van der Does H.C."/>
            <person name="Borkovich K.A."/>
            <person name="Coleman J.J."/>
            <person name="Daboussi M.J."/>
            <person name="Di Pietro A."/>
            <person name="Dufresne M."/>
            <person name="Freitag M."/>
            <person name="Grabherr M."/>
            <person name="Henrissat B."/>
            <person name="Houterman P.M."/>
            <person name="Kang S."/>
            <person name="Shim W.B."/>
            <person name="Woloshuk C."/>
            <person name="Xie X."/>
            <person name="Xu J.R."/>
            <person name="Antoniw J."/>
            <person name="Baker S.E."/>
            <person name="Bluhm B.H."/>
            <person name="Breakspear A."/>
            <person name="Brown D.W."/>
            <person name="Butchko R.A."/>
            <person name="Chapman S."/>
            <person name="Coulson R."/>
            <person name="Coutinho P.M."/>
            <person name="Danchin E.G."/>
            <person name="Diener A."/>
            <person name="Gale L.R."/>
            <person name="Gardiner D.M."/>
            <person name="Goff S."/>
            <person name="Hammond-Kosack K.E."/>
            <person name="Hilburn K."/>
            <person name="Hua-Van A."/>
            <person name="Jonkers W."/>
            <person name="Kazan K."/>
            <person name="Kodira C.D."/>
            <person name="Koehrsen M."/>
            <person name="Kumar L."/>
            <person name="Lee Y.H."/>
            <person name="Li L."/>
            <person name="Manners J.M."/>
            <person name="Miranda-Saavedra D."/>
            <person name="Mukherjee M."/>
            <person name="Park G."/>
            <person name="Park J."/>
            <person name="Park S.Y."/>
            <person name="Proctor R.H."/>
            <person name="Regev A."/>
            <person name="Ruiz-Roldan M.C."/>
            <person name="Sain D."/>
            <person name="Sakthikumar S."/>
            <person name="Sykes S."/>
            <person name="Schwartz D.C."/>
            <person name="Turgeon B.G."/>
            <person name="Wapinski I."/>
            <person name="Yoder O."/>
            <person name="Young S."/>
            <person name="Zeng Q."/>
            <person name="Zhou S."/>
            <person name="Galagan J."/>
            <person name="Cuomo C.A."/>
            <person name="Kistler H.C."/>
            <person name="Rep M."/>
        </authorList>
    </citation>
    <scope>NUCLEOTIDE SEQUENCE [LARGE SCALE GENOMIC DNA]</scope>
    <source>
        <strain evidence="3">M3125 / FGSC 7600</strain>
    </source>
</reference>
<protein>
    <recommendedName>
        <fullName evidence="1">2EXR domain-containing protein</fullName>
    </recommendedName>
</protein>
<dbReference type="PANTHER" id="PTHR35910">
    <property type="entry name" value="2EXR DOMAIN-CONTAINING PROTEIN"/>
    <property type="match status" value="1"/>
</dbReference>
<organism evidence="2 3">
    <name type="scientific">Gibberella moniliformis (strain M3125 / FGSC 7600)</name>
    <name type="common">Maize ear and stalk rot fungus</name>
    <name type="synonym">Fusarium verticillioides</name>
    <dbReference type="NCBI Taxonomy" id="334819"/>
    <lineage>
        <taxon>Eukaryota</taxon>
        <taxon>Fungi</taxon>
        <taxon>Dikarya</taxon>
        <taxon>Ascomycota</taxon>
        <taxon>Pezizomycotina</taxon>
        <taxon>Sordariomycetes</taxon>
        <taxon>Hypocreomycetidae</taxon>
        <taxon>Hypocreales</taxon>
        <taxon>Nectriaceae</taxon>
        <taxon>Fusarium</taxon>
        <taxon>Fusarium fujikuroi species complex</taxon>
    </lineage>
</organism>
<dbReference type="EMBL" id="DS486009">
    <property type="protein sequence ID" value="KYG13670.1"/>
    <property type="molecule type" value="Genomic_DNA"/>
</dbReference>
<name>A0A139YBJ6_GIBM7</name>
<accession>A0A139YBJ6</accession>
<feature type="domain" description="2EXR" evidence="1">
    <location>
        <begin position="30"/>
        <end position="139"/>
    </location>
</feature>
<dbReference type="PANTHER" id="PTHR35910:SF6">
    <property type="entry name" value="2EXR DOMAIN-CONTAINING PROTEIN"/>
    <property type="match status" value="1"/>
</dbReference>
<evidence type="ECO:0000259" key="1">
    <source>
        <dbReference type="Pfam" id="PF20150"/>
    </source>
</evidence>
<dbReference type="InterPro" id="IPR045518">
    <property type="entry name" value="2EXR"/>
</dbReference>
<dbReference type="AlphaFoldDB" id="A0A139YBJ6"/>
<evidence type="ECO:0000313" key="2">
    <source>
        <dbReference type="EMBL" id="KYG13670.1"/>
    </source>
</evidence>
<proteinExistence type="predicted"/>
<dbReference type="VEuPathDB" id="FungiDB:FVEG_17670"/>
<dbReference type="Pfam" id="PF20150">
    <property type="entry name" value="2EXR"/>
    <property type="match status" value="1"/>
</dbReference>
<dbReference type="OrthoDB" id="3469466at2759"/>
<keyword evidence="3" id="KW-1185">Reference proteome</keyword>
<dbReference type="GeneID" id="30074546"/>